<evidence type="ECO:0000313" key="2">
    <source>
        <dbReference type="EMBL" id="QQK79626.1"/>
    </source>
</evidence>
<dbReference type="Proteomes" id="UP000595349">
    <property type="component" value="Chromosome"/>
</dbReference>
<evidence type="ECO:0000313" key="3">
    <source>
        <dbReference type="Proteomes" id="UP000595349"/>
    </source>
</evidence>
<proteinExistence type="predicted"/>
<dbReference type="Pfam" id="PF13510">
    <property type="entry name" value="Fer2_4"/>
    <property type="match status" value="1"/>
</dbReference>
<dbReference type="EMBL" id="CP054706">
    <property type="protein sequence ID" value="QQK79626.1"/>
    <property type="molecule type" value="Genomic_DNA"/>
</dbReference>
<dbReference type="GO" id="GO:0051536">
    <property type="term" value="F:iron-sulfur cluster binding"/>
    <property type="evidence" value="ECO:0007669"/>
    <property type="project" value="InterPro"/>
</dbReference>
<keyword evidence="3" id="KW-1185">Reference proteome</keyword>
<accession>A0A7T6ZA40</accession>
<gene>
    <name evidence="2" type="ORF">HUG20_06865</name>
</gene>
<dbReference type="InterPro" id="IPR042204">
    <property type="entry name" value="2Fe-2S-bd_N"/>
</dbReference>
<sequence>MMRITDHPILGPLEKKEVTIQFNGVNYAGLENESIAATLLANGIRTLRYSEKEQEPRGIYCGIGHCYECRVTVNGKRSVRACITPVEDQMIVESQGIRHEV</sequence>
<protein>
    <submittedName>
        <fullName evidence="2">(2Fe-2S)-binding protein</fullName>
    </submittedName>
</protein>
<reference evidence="2 3" key="1">
    <citation type="submission" date="2020-06" db="EMBL/GenBank/DDBJ databases">
        <title>Genomic analysis of Salicibibacter sp. NKC21-4.</title>
        <authorList>
            <person name="Oh Y.J."/>
        </authorList>
    </citation>
    <scope>NUCLEOTIDE SEQUENCE [LARGE SCALE GENOMIC DNA]</scope>
    <source>
        <strain evidence="2 3">NKC21-4</strain>
    </source>
</reference>
<keyword evidence="1" id="KW-0560">Oxidoreductase</keyword>
<dbReference type="KEGG" id="scib:HUG20_06865"/>
<dbReference type="InterPro" id="IPR036010">
    <property type="entry name" value="2Fe-2S_ferredoxin-like_sf"/>
</dbReference>
<dbReference type="AlphaFoldDB" id="A0A7T6ZA40"/>
<name>A0A7T6ZA40_9BACI</name>
<dbReference type="Gene3D" id="3.10.20.440">
    <property type="entry name" value="2Fe-2S iron-sulphur cluster binding domain, sarcosine oxidase, alpha subunit, N-terminal domain"/>
    <property type="match status" value="1"/>
</dbReference>
<dbReference type="RefSeq" id="WP_200089536.1">
    <property type="nucleotide sequence ID" value="NZ_CP054706.1"/>
</dbReference>
<organism evidence="2 3">
    <name type="scientific">Salicibibacter cibi</name>
    <dbReference type="NCBI Taxonomy" id="2743001"/>
    <lineage>
        <taxon>Bacteria</taxon>
        <taxon>Bacillati</taxon>
        <taxon>Bacillota</taxon>
        <taxon>Bacilli</taxon>
        <taxon>Bacillales</taxon>
        <taxon>Bacillaceae</taxon>
        <taxon>Salicibibacter</taxon>
    </lineage>
</organism>
<dbReference type="GO" id="GO:0016491">
    <property type="term" value="F:oxidoreductase activity"/>
    <property type="evidence" value="ECO:0007669"/>
    <property type="project" value="UniProtKB-KW"/>
</dbReference>
<evidence type="ECO:0000256" key="1">
    <source>
        <dbReference type="ARBA" id="ARBA00023002"/>
    </source>
</evidence>
<dbReference type="SUPFAM" id="SSF54292">
    <property type="entry name" value="2Fe-2S ferredoxin-like"/>
    <property type="match status" value="1"/>
</dbReference>